<feature type="domain" description="SXP/RAL-2 family protein Ani s 5-like cation-binding" evidence="3">
    <location>
        <begin position="89"/>
        <end position="196"/>
    </location>
</feature>
<organism evidence="4 5">
    <name type="scientific">Pristionchus fissidentatus</name>
    <dbReference type="NCBI Taxonomy" id="1538716"/>
    <lineage>
        <taxon>Eukaryota</taxon>
        <taxon>Metazoa</taxon>
        <taxon>Ecdysozoa</taxon>
        <taxon>Nematoda</taxon>
        <taxon>Chromadorea</taxon>
        <taxon>Rhabditida</taxon>
        <taxon>Rhabditina</taxon>
        <taxon>Diplogasteromorpha</taxon>
        <taxon>Diplogasteroidea</taxon>
        <taxon>Neodiplogasteridae</taxon>
        <taxon>Pristionchus</taxon>
    </lineage>
</organism>
<evidence type="ECO:0000256" key="2">
    <source>
        <dbReference type="SAM" id="SignalP"/>
    </source>
</evidence>
<dbReference type="Pfam" id="PF02520">
    <property type="entry name" value="ANIS5_cation-bd"/>
    <property type="match status" value="1"/>
</dbReference>
<proteinExistence type="predicted"/>
<dbReference type="AlphaFoldDB" id="A0AAV5VGY0"/>
<feature type="chain" id="PRO_5043349588" description="SXP/RAL-2 family protein Ani s 5-like cation-binding domain-containing protein" evidence="2">
    <location>
        <begin position="20"/>
        <end position="282"/>
    </location>
</feature>
<feature type="region of interest" description="Disordered" evidence="1">
    <location>
        <begin position="53"/>
        <end position="84"/>
    </location>
</feature>
<feature type="region of interest" description="Disordered" evidence="1">
    <location>
        <begin position="229"/>
        <end position="282"/>
    </location>
</feature>
<evidence type="ECO:0000313" key="5">
    <source>
        <dbReference type="Proteomes" id="UP001432322"/>
    </source>
</evidence>
<dbReference type="PANTHER" id="PTHR21593:SF36">
    <property type="entry name" value="DUF148 DOMAIN-CONTAINING PROTEIN-RELATED"/>
    <property type="match status" value="1"/>
</dbReference>
<feature type="signal peptide" evidence="2">
    <location>
        <begin position="1"/>
        <end position="19"/>
    </location>
</feature>
<evidence type="ECO:0000313" key="4">
    <source>
        <dbReference type="EMBL" id="GMT17382.1"/>
    </source>
</evidence>
<protein>
    <recommendedName>
        <fullName evidence="3">SXP/RAL-2 family protein Ani s 5-like cation-binding domain-containing protein</fullName>
    </recommendedName>
</protein>
<accession>A0AAV5VGY0</accession>
<comment type="caution">
    <text evidence="4">The sequence shown here is derived from an EMBL/GenBank/DDBJ whole genome shotgun (WGS) entry which is preliminary data.</text>
</comment>
<reference evidence="4" key="1">
    <citation type="submission" date="2023-10" db="EMBL/GenBank/DDBJ databases">
        <title>Genome assembly of Pristionchus species.</title>
        <authorList>
            <person name="Yoshida K."/>
            <person name="Sommer R.J."/>
        </authorList>
    </citation>
    <scope>NUCLEOTIDE SEQUENCE</scope>
    <source>
        <strain evidence="4">RS5133</strain>
    </source>
</reference>
<sequence>MLSNVSLLLLIGLAALTTARYSSEEYGGRHEERRSGGPRPWYFRRLFGRHHGGPGAPWMPPHGPHGPHRRDSEFSGPPPPPFLKEATEEARKEFFQIFENANQTRAQTKERIQEWASKQSQTIQDGVIAFERNLTLSREAARENATAVIEQLQTALDRFTAVLESDNLTQGETMEKMKNTARSFDRDVLFAVKMIMRNARFRTAPKFFPRPEHSGPFGGIEINDRILPQGLPFPPPPPHGPMPPPPPPFGPEGPIDPFFPPPSPNGEENNAEDMGLFLPGDF</sequence>
<gene>
    <name evidence="4" type="ORF">PFISCL1PPCAC_8679</name>
</gene>
<name>A0AAV5VGY0_9BILA</name>
<feature type="compositionally biased region" description="Pro residues" evidence="1">
    <location>
        <begin position="231"/>
        <end position="251"/>
    </location>
</feature>
<dbReference type="Proteomes" id="UP001432322">
    <property type="component" value="Unassembled WGS sequence"/>
</dbReference>
<keyword evidence="2" id="KW-0732">Signal</keyword>
<evidence type="ECO:0000259" key="3">
    <source>
        <dbReference type="Pfam" id="PF02520"/>
    </source>
</evidence>
<dbReference type="PANTHER" id="PTHR21593">
    <property type="entry name" value="PRION-LIKE- Q/N-RICH -DOMAIN-BEARING PROTEIN PROTEIN"/>
    <property type="match status" value="1"/>
</dbReference>
<evidence type="ECO:0000256" key="1">
    <source>
        <dbReference type="SAM" id="MobiDB-lite"/>
    </source>
</evidence>
<dbReference type="InterPro" id="IPR003677">
    <property type="entry name" value="ANIS5_cation-bd"/>
</dbReference>
<keyword evidence="5" id="KW-1185">Reference proteome</keyword>
<dbReference type="InterPro" id="IPR052823">
    <property type="entry name" value="SXP/RAL-2_related"/>
</dbReference>
<dbReference type="EMBL" id="BTSY01000003">
    <property type="protein sequence ID" value="GMT17382.1"/>
    <property type="molecule type" value="Genomic_DNA"/>
</dbReference>